<keyword evidence="1" id="KW-0812">Transmembrane</keyword>
<name>A0A5B9R024_9ALPH</name>
<organism evidence="2 3">
    <name type="scientific">Cacatuid alphaherpesvirus 2</name>
    <dbReference type="NCBI Taxonomy" id="2604840"/>
    <lineage>
        <taxon>Viruses</taxon>
        <taxon>Duplodnaviria</taxon>
        <taxon>Heunggongvirae</taxon>
        <taxon>Peploviricota</taxon>
        <taxon>Herviviricetes</taxon>
        <taxon>Herpesvirales</taxon>
        <taxon>Orthoherpesviridae</taxon>
        <taxon>Alphaherpesvirinae</taxon>
        <taxon>Iltovirus</taxon>
        <taxon>Iltovirus cacatuidalpha2</taxon>
    </lineage>
</organism>
<dbReference type="RefSeq" id="YP_010801593.1">
    <property type="nucleotide sequence ID" value="NC_076966.1"/>
</dbReference>
<evidence type="ECO:0000313" key="3">
    <source>
        <dbReference type="Proteomes" id="UP001144437"/>
    </source>
</evidence>
<keyword evidence="1" id="KW-0472">Membrane</keyword>
<feature type="transmembrane region" description="Helical" evidence="1">
    <location>
        <begin position="162"/>
        <end position="186"/>
    </location>
</feature>
<keyword evidence="3" id="KW-1185">Reference proteome</keyword>
<proteinExistence type="predicted"/>
<dbReference type="Proteomes" id="UP001144437">
    <property type="component" value="Segment"/>
</dbReference>
<dbReference type="GeneID" id="80540306"/>
<evidence type="ECO:0000313" key="2">
    <source>
        <dbReference type="EMBL" id="QEG54101.1"/>
    </source>
</evidence>
<dbReference type="EMBL" id="MK360902">
    <property type="protein sequence ID" value="QEG54101.1"/>
    <property type="molecule type" value="Genomic_DNA"/>
</dbReference>
<keyword evidence="1" id="KW-1133">Transmembrane helix</keyword>
<sequence length="204" mass="22985">MSAHSILIKNYLREHVPHFSNTNICVLINRTLANIAMDYAIFVYLTIILPCSCHSWLEPKLHKPRDLLVANVSIGHDTLFVCAWPRPENDYFLDWDLTADLQTRAYSNEKSTDGMFSALLVKGSQNLLAEKIECVLKRKTADTELDGNILTERQALYIRTAIPAMILSILGFLLSIVIVLGVISAANSRRSSVNLPYLDFSDYP</sequence>
<protein>
    <submittedName>
        <fullName evidence="2">Uncharacterized protein</fullName>
    </submittedName>
</protein>
<accession>A0A5B9R024</accession>
<dbReference type="KEGG" id="vg:80540306"/>
<reference evidence="2" key="1">
    <citation type="journal article" date="2019" name="Vet. Microbiol.">
        <title>Disease surveillance in wild Victorian cacatuids reveals co-infection with multiple agents and detection of novel avian viruses.</title>
        <authorList>
            <person name="Sutherland M."/>
            <person name="Sarker S."/>
            <person name="Vaz P.K."/>
            <person name="Legione A.R."/>
            <person name="Devlin J.M."/>
            <person name="Macwhirter P.L."/>
            <person name="Whiteley P.L."/>
            <person name="Raidal S.R."/>
        </authorList>
    </citation>
    <scope>NUCLEOTIDE SEQUENCE</scope>
    <source>
        <strain evidence="2">97-0001</strain>
    </source>
</reference>
<evidence type="ECO:0000256" key="1">
    <source>
        <dbReference type="SAM" id="Phobius"/>
    </source>
</evidence>